<reference evidence="5 6" key="1">
    <citation type="journal article" date="2018" name="Sci. Data">
        <title>The draft genome sequence of cork oak.</title>
        <authorList>
            <person name="Ramos A.M."/>
            <person name="Usie A."/>
            <person name="Barbosa P."/>
            <person name="Barros P.M."/>
            <person name="Capote T."/>
            <person name="Chaves I."/>
            <person name="Simoes F."/>
            <person name="Abreu I."/>
            <person name="Carrasquinho I."/>
            <person name="Faro C."/>
            <person name="Guimaraes J.B."/>
            <person name="Mendonca D."/>
            <person name="Nobrega F."/>
            <person name="Rodrigues L."/>
            <person name="Saibo N.J.M."/>
            <person name="Varela M.C."/>
            <person name="Egas C."/>
            <person name="Matos J."/>
            <person name="Miguel C.M."/>
            <person name="Oliveira M.M."/>
            <person name="Ricardo C.P."/>
            <person name="Goncalves S."/>
        </authorList>
    </citation>
    <scope>NUCLEOTIDE SEQUENCE [LARGE SCALE GENOMIC DNA]</scope>
    <source>
        <strain evidence="6">cv. HL8</strain>
    </source>
</reference>
<evidence type="ECO:0000256" key="1">
    <source>
        <dbReference type="ARBA" id="ARBA00004370"/>
    </source>
</evidence>
<keyword evidence="6" id="KW-1185">Reference proteome</keyword>
<name>A0AAW0JSQ9_QUESU</name>
<dbReference type="CDD" id="cd15861">
    <property type="entry name" value="SNARE_SNAP25N_23N_29N_SEC9N"/>
    <property type="match status" value="1"/>
</dbReference>
<evidence type="ECO:0000256" key="3">
    <source>
        <dbReference type="ARBA" id="ARBA00023136"/>
    </source>
</evidence>
<dbReference type="InterPro" id="IPR032675">
    <property type="entry name" value="LRR_dom_sf"/>
</dbReference>
<dbReference type="InterPro" id="IPR053772">
    <property type="entry name" value="At1g61320/At1g61330-like"/>
</dbReference>
<dbReference type="EMBL" id="PKMF04000474">
    <property type="protein sequence ID" value="KAK7829770.1"/>
    <property type="molecule type" value="Genomic_DNA"/>
</dbReference>
<dbReference type="Gene3D" id="3.80.10.10">
    <property type="entry name" value="Ribonuclease Inhibitor"/>
    <property type="match status" value="1"/>
</dbReference>
<sequence length="361" mass="40246">IVKKEKGWFVRWVNGVLRLHQGSTIDELRACSVVSDKNFTLDIENWLSFLLRKKVKRFALECKGLRNCDYQQYTLTDQFLCNYGLDSLTVLCLTYVQVTEKALLYVLSNCPFLEVLSVECLDSLQNLKPSGPLVGLRNVAISTSYYAHVARILLGNVPNLVEASYAGLYAFFLLRERDQMPSYLSLLETLSLVLTWQTVQDIINVGTATAAALKAQTEQMSRVVNELDYIHFSIKKASQLVMELGGQTVQDTTNVGTETAALKAQTEQMNQVVNELDSIPFSIKKASQLVKELGTQVATDRCIMALLFLIVIGVIAIIIVKLVNPNNKDIRDIPGLAPRAMTQELLWSASKKFLKGSSNGL</sequence>
<accession>A0AAW0JSQ9</accession>
<dbReference type="PANTHER" id="PTHR34145">
    <property type="entry name" value="OS02G0105600 PROTEIN"/>
    <property type="match status" value="1"/>
</dbReference>
<keyword evidence="4" id="KW-0812">Transmembrane</keyword>
<dbReference type="InterPro" id="IPR044766">
    <property type="entry name" value="NPSN/SNAP25-like_N_SNARE"/>
</dbReference>
<dbReference type="Proteomes" id="UP000237347">
    <property type="component" value="Unassembled WGS sequence"/>
</dbReference>
<keyword evidence="3 4" id="KW-0472">Membrane</keyword>
<dbReference type="GO" id="GO:0031201">
    <property type="term" value="C:SNARE complex"/>
    <property type="evidence" value="ECO:0007669"/>
    <property type="project" value="InterPro"/>
</dbReference>
<feature type="non-terminal residue" evidence="5">
    <location>
        <position position="1"/>
    </location>
</feature>
<dbReference type="AlphaFoldDB" id="A0AAW0JSQ9"/>
<comment type="caution">
    <text evidence="5">The sequence shown here is derived from an EMBL/GenBank/DDBJ whole genome shotgun (WGS) entry which is preliminary data.</text>
</comment>
<dbReference type="SUPFAM" id="SSF52047">
    <property type="entry name" value="RNI-like"/>
    <property type="match status" value="1"/>
</dbReference>
<keyword evidence="2" id="KW-0813">Transport</keyword>
<evidence type="ECO:0000313" key="6">
    <source>
        <dbReference type="Proteomes" id="UP000237347"/>
    </source>
</evidence>
<organism evidence="5 6">
    <name type="scientific">Quercus suber</name>
    <name type="common">Cork oak</name>
    <dbReference type="NCBI Taxonomy" id="58331"/>
    <lineage>
        <taxon>Eukaryota</taxon>
        <taxon>Viridiplantae</taxon>
        <taxon>Streptophyta</taxon>
        <taxon>Embryophyta</taxon>
        <taxon>Tracheophyta</taxon>
        <taxon>Spermatophyta</taxon>
        <taxon>Magnoliopsida</taxon>
        <taxon>eudicotyledons</taxon>
        <taxon>Gunneridae</taxon>
        <taxon>Pentapetalae</taxon>
        <taxon>rosids</taxon>
        <taxon>fabids</taxon>
        <taxon>Fagales</taxon>
        <taxon>Fagaceae</taxon>
        <taxon>Quercus</taxon>
    </lineage>
</organism>
<dbReference type="Gene3D" id="1.20.5.110">
    <property type="match status" value="2"/>
</dbReference>
<gene>
    <name evidence="5" type="primary">NPSN11_1</name>
    <name evidence="5" type="ORF">CFP56_028859</name>
</gene>
<evidence type="ECO:0000313" key="5">
    <source>
        <dbReference type="EMBL" id="KAK7829770.1"/>
    </source>
</evidence>
<dbReference type="PANTHER" id="PTHR34145:SF68">
    <property type="entry name" value="FBD DOMAIN-CONTAINING PROTEIN"/>
    <property type="match status" value="1"/>
</dbReference>
<keyword evidence="4" id="KW-1133">Transmembrane helix</keyword>
<feature type="transmembrane region" description="Helical" evidence="4">
    <location>
        <begin position="303"/>
        <end position="323"/>
    </location>
</feature>
<dbReference type="GO" id="GO:0005484">
    <property type="term" value="F:SNAP receptor activity"/>
    <property type="evidence" value="ECO:0007669"/>
    <property type="project" value="InterPro"/>
</dbReference>
<evidence type="ECO:0000256" key="2">
    <source>
        <dbReference type="ARBA" id="ARBA00022448"/>
    </source>
</evidence>
<evidence type="ECO:0000256" key="4">
    <source>
        <dbReference type="SAM" id="Phobius"/>
    </source>
</evidence>
<protein>
    <submittedName>
        <fullName evidence="5">Plant snare 11</fullName>
    </submittedName>
</protein>
<proteinExistence type="predicted"/>
<dbReference type="SUPFAM" id="SSF58038">
    <property type="entry name" value="SNARE fusion complex"/>
    <property type="match status" value="2"/>
</dbReference>
<comment type="subcellular location">
    <subcellularLocation>
        <location evidence="1">Membrane</location>
    </subcellularLocation>
</comment>